<evidence type="ECO:0000313" key="9">
    <source>
        <dbReference type="Proteomes" id="UP001327560"/>
    </source>
</evidence>
<keyword evidence="4 7" id="KW-1133">Transmembrane helix</keyword>
<dbReference type="PANTHER" id="PTHR12483:SF42">
    <property type="entry name" value="COPPER TRANSPORTER 4"/>
    <property type="match status" value="1"/>
</dbReference>
<name>A0AAQ3KUW5_9LILI</name>
<comment type="similarity">
    <text evidence="1 7">Belongs to the copper transporter (Ctr) (TC 1.A.56) family. SLC31A subfamily.</text>
</comment>
<evidence type="ECO:0000256" key="3">
    <source>
        <dbReference type="ARBA" id="ARBA00022796"/>
    </source>
</evidence>
<evidence type="ECO:0000256" key="2">
    <source>
        <dbReference type="ARBA" id="ARBA00022692"/>
    </source>
</evidence>
<gene>
    <name evidence="8" type="ORF">Cni_G23711</name>
</gene>
<evidence type="ECO:0000313" key="8">
    <source>
        <dbReference type="EMBL" id="WOL14930.1"/>
    </source>
</evidence>
<dbReference type="EMBL" id="CP136896">
    <property type="protein sequence ID" value="WOL14930.1"/>
    <property type="molecule type" value="Genomic_DNA"/>
</dbReference>
<keyword evidence="5 7" id="KW-0186">Copper</keyword>
<dbReference type="InterPro" id="IPR007274">
    <property type="entry name" value="Cop_transporter"/>
</dbReference>
<proteinExistence type="inferred from homology"/>
<feature type="transmembrane region" description="Helical" evidence="7">
    <location>
        <begin position="103"/>
        <end position="130"/>
    </location>
</feature>
<comment type="subcellular location">
    <subcellularLocation>
        <location evidence="7">Membrane</location>
        <topology evidence="7">Multi-pass membrane protein</topology>
    </subcellularLocation>
</comment>
<evidence type="ECO:0000256" key="1">
    <source>
        <dbReference type="ARBA" id="ARBA00006921"/>
    </source>
</evidence>
<feature type="transmembrane region" description="Helical" evidence="7">
    <location>
        <begin position="79"/>
        <end position="97"/>
    </location>
</feature>
<evidence type="ECO:0000256" key="6">
    <source>
        <dbReference type="ARBA" id="ARBA00023136"/>
    </source>
</evidence>
<protein>
    <recommendedName>
        <fullName evidence="7">Copper transport protein</fullName>
    </recommendedName>
</protein>
<dbReference type="GO" id="GO:0005886">
    <property type="term" value="C:plasma membrane"/>
    <property type="evidence" value="ECO:0007669"/>
    <property type="project" value="TreeGrafter"/>
</dbReference>
<dbReference type="PANTHER" id="PTHR12483">
    <property type="entry name" value="SOLUTE CARRIER FAMILY 31 COPPER TRANSPORTERS"/>
    <property type="match status" value="1"/>
</dbReference>
<keyword evidence="3 7" id="KW-0187">Copper transport</keyword>
<dbReference type="GO" id="GO:0005375">
    <property type="term" value="F:copper ion transmembrane transporter activity"/>
    <property type="evidence" value="ECO:0007669"/>
    <property type="project" value="UniProtKB-UniRule"/>
</dbReference>
<keyword evidence="7" id="KW-0813">Transport</keyword>
<keyword evidence="9" id="KW-1185">Reference proteome</keyword>
<dbReference type="AlphaFoldDB" id="A0AAQ3KUW5"/>
<evidence type="ECO:0000256" key="5">
    <source>
        <dbReference type="ARBA" id="ARBA00023008"/>
    </source>
</evidence>
<evidence type="ECO:0000256" key="4">
    <source>
        <dbReference type="ARBA" id="ARBA00022989"/>
    </source>
</evidence>
<evidence type="ECO:0000256" key="7">
    <source>
        <dbReference type="RuleBase" id="RU367022"/>
    </source>
</evidence>
<accession>A0AAQ3KUW5</accession>
<keyword evidence="2 7" id="KW-0812">Transmembrane</keyword>
<feature type="transmembrane region" description="Helical" evidence="7">
    <location>
        <begin position="50"/>
        <end position="72"/>
    </location>
</feature>
<dbReference type="Pfam" id="PF04145">
    <property type="entry name" value="Ctr"/>
    <property type="match status" value="1"/>
</dbReference>
<sequence>MEMEGMSPPAPGCMPSYSMSEDMMMRASLFWGTHVQILFARWPGKRGVGFYVLALVLVFVTSALVDGLSLALNRLPRRRLGWGPVPVALLLTVIHATRVGLGYLVMLAVMSFNVGVLIAAIAGHTLGFLISGSGLVQGSGPFIGRPNNNGIIAK</sequence>
<keyword evidence="7" id="KW-0406">Ion transport</keyword>
<dbReference type="Proteomes" id="UP001327560">
    <property type="component" value="Chromosome 7"/>
</dbReference>
<reference evidence="8 9" key="1">
    <citation type="submission" date="2023-10" db="EMBL/GenBank/DDBJ databases">
        <title>Chromosome-scale genome assembly provides insights into flower coloration mechanisms of Canna indica.</title>
        <authorList>
            <person name="Li C."/>
        </authorList>
    </citation>
    <scope>NUCLEOTIDE SEQUENCE [LARGE SCALE GENOMIC DNA]</scope>
    <source>
        <tissue evidence="8">Flower</tissue>
    </source>
</reference>
<organism evidence="8 9">
    <name type="scientific">Canna indica</name>
    <name type="common">Indian-shot</name>
    <dbReference type="NCBI Taxonomy" id="4628"/>
    <lineage>
        <taxon>Eukaryota</taxon>
        <taxon>Viridiplantae</taxon>
        <taxon>Streptophyta</taxon>
        <taxon>Embryophyta</taxon>
        <taxon>Tracheophyta</taxon>
        <taxon>Spermatophyta</taxon>
        <taxon>Magnoliopsida</taxon>
        <taxon>Liliopsida</taxon>
        <taxon>Zingiberales</taxon>
        <taxon>Cannaceae</taxon>
        <taxon>Canna</taxon>
    </lineage>
</organism>
<keyword evidence="6 7" id="KW-0472">Membrane</keyword>